<evidence type="ECO:0000259" key="5">
    <source>
        <dbReference type="Pfam" id="PF04542"/>
    </source>
</evidence>
<evidence type="ECO:0000256" key="2">
    <source>
        <dbReference type="ARBA" id="ARBA00023082"/>
    </source>
</evidence>
<keyword evidence="2" id="KW-0731">Sigma factor</keyword>
<evidence type="ECO:0000256" key="3">
    <source>
        <dbReference type="ARBA" id="ARBA00023125"/>
    </source>
</evidence>
<evidence type="ECO:0000256" key="1">
    <source>
        <dbReference type="ARBA" id="ARBA00023015"/>
    </source>
</evidence>
<accession>A0ABV9HXC1</accession>
<dbReference type="Pfam" id="PF04542">
    <property type="entry name" value="Sigma70_r2"/>
    <property type="match status" value="1"/>
</dbReference>
<dbReference type="PANTHER" id="PTHR43133">
    <property type="entry name" value="RNA POLYMERASE ECF-TYPE SIGMA FACTO"/>
    <property type="match status" value="1"/>
</dbReference>
<comment type="caution">
    <text evidence="6">The sequence shown here is derived from an EMBL/GenBank/DDBJ whole genome shotgun (WGS) entry which is preliminary data.</text>
</comment>
<protein>
    <submittedName>
        <fullName evidence="6">RNA polymerase sigma factor</fullName>
    </submittedName>
</protein>
<dbReference type="InterPro" id="IPR007627">
    <property type="entry name" value="RNA_pol_sigma70_r2"/>
</dbReference>
<organism evidence="6 7">
    <name type="scientific">Dokdonia ponticola</name>
    <dbReference type="NCBI Taxonomy" id="2041041"/>
    <lineage>
        <taxon>Bacteria</taxon>
        <taxon>Pseudomonadati</taxon>
        <taxon>Bacteroidota</taxon>
        <taxon>Flavobacteriia</taxon>
        <taxon>Flavobacteriales</taxon>
        <taxon>Flavobacteriaceae</taxon>
        <taxon>Dokdonia</taxon>
    </lineage>
</organism>
<name>A0ABV9HXC1_9FLAO</name>
<reference evidence="7" key="1">
    <citation type="journal article" date="2019" name="Int. J. Syst. Evol. Microbiol.">
        <title>The Global Catalogue of Microorganisms (GCM) 10K type strain sequencing project: providing services to taxonomists for standard genome sequencing and annotation.</title>
        <authorList>
            <consortium name="The Broad Institute Genomics Platform"/>
            <consortium name="The Broad Institute Genome Sequencing Center for Infectious Disease"/>
            <person name="Wu L."/>
            <person name="Ma J."/>
        </authorList>
    </citation>
    <scope>NUCLEOTIDE SEQUENCE [LARGE SCALE GENOMIC DNA]</scope>
    <source>
        <strain evidence="7">YJ-61-S</strain>
    </source>
</reference>
<keyword evidence="7" id="KW-1185">Reference proteome</keyword>
<dbReference type="InterPro" id="IPR014284">
    <property type="entry name" value="RNA_pol_sigma-70_dom"/>
</dbReference>
<sequence>MPNNTSYLKALLENDSKIIGIIYTKIFPKVKKFVIQNKGQEADAEDIFQKALLQITVRYRREPFEIKSSFEAYVFTACKNLWRRELNRSKTRVTDDGIMELPSEERDMALAAFEQERWELFAEKLEAISDNCKKILKLFFAKVSYARIVKEMGYTSETVARQRVFKCKAKLTQTIINDQRYNSLKEL</sequence>
<dbReference type="PANTHER" id="PTHR43133:SF8">
    <property type="entry name" value="RNA POLYMERASE SIGMA FACTOR HI_1459-RELATED"/>
    <property type="match status" value="1"/>
</dbReference>
<keyword evidence="1" id="KW-0805">Transcription regulation</keyword>
<dbReference type="SUPFAM" id="SSF88946">
    <property type="entry name" value="Sigma2 domain of RNA polymerase sigma factors"/>
    <property type="match status" value="1"/>
</dbReference>
<proteinExistence type="predicted"/>
<dbReference type="EMBL" id="JBHSFV010000007">
    <property type="protein sequence ID" value="MFC4634817.1"/>
    <property type="molecule type" value="Genomic_DNA"/>
</dbReference>
<dbReference type="InterPro" id="IPR013325">
    <property type="entry name" value="RNA_pol_sigma_r2"/>
</dbReference>
<evidence type="ECO:0000256" key="4">
    <source>
        <dbReference type="ARBA" id="ARBA00023163"/>
    </source>
</evidence>
<dbReference type="NCBIfam" id="TIGR02937">
    <property type="entry name" value="sigma70-ECF"/>
    <property type="match status" value="1"/>
</dbReference>
<evidence type="ECO:0000313" key="7">
    <source>
        <dbReference type="Proteomes" id="UP001596043"/>
    </source>
</evidence>
<gene>
    <name evidence="6" type="ORF">ACFO3O_12920</name>
</gene>
<keyword evidence="3" id="KW-0238">DNA-binding</keyword>
<dbReference type="RefSeq" id="WP_379979442.1">
    <property type="nucleotide sequence ID" value="NZ_JBHSFV010000007.1"/>
</dbReference>
<dbReference type="Gene3D" id="1.10.1740.10">
    <property type="match status" value="1"/>
</dbReference>
<dbReference type="InterPro" id="IPR039425">
    <property type="entry name" value="RNA_pol_sigma-70-like"/>
</dbReference>
<keyword evidence="4" id="KW-0804">Transcription</keyword>
<feature type="domain" description="RNA polymerase sigma-70 region 2" evidence="5">
    <location>
        <begin position="23"/>
        <end position="90"/>
    </location>
</feature>
<evidence type="ECO:0000313" key="6">
    <source>
        <dbReference type="EMBL" id="MFC4634817.1"/>
    </source>
</evidence>
<dbReference type="Proteomes" id="UP001596043">
    <property type="component" value="Unassembled WGS sequence"/>
</dbReference>